<protein>
    <submittedName>
        <fullName evidence="1">Uncharacterized protein</fullName>
    </submittedName>
</protein>
<accession>A0AAD7BIL0</accession>
<keyword evidence="2" id="KW-1185">Reference proteome</keyword>
<comment type="caution">
    <text evidence="1">The sequence shown here is derived from an EMBL/GenBank/DDBJ whole genome shotgun (WGS) entry which is preliminary data.</text>
</comment>
<dbReference type="Proteomes" id="UP001221142">
    <property type="component" value="Unassembled WGS sequence"/>
</dbReference>
<reference evidence="1" key="1">
    <citation type="submission" date="2023-03" db="EMBL/GenBank/DDBJ databases">
        <title>Massive genome expansion in bonnet fungi (Mycena s.s.) driven by repeated elements and novel gene families across ecological guilds.</title>
        <authorList>
            <consortium name="Lawrence Berkeley National Laboratory"/>
            <person name="Harder C.B."/>
            <person name="Miyauchi S."/>
            <person name="Viragh M."/>
            <person name="Kuo A."/>
            <person name="Thoen E."/>
            <person name="Andreopoulos B."/>
            <person name="Lu D."/>
            <person name="Skrede I."/>
            <person name="Drula E."/>
            <person name="Henrissat B."/>
            <person name="Morin E."/>
            <person name="Kohler A."/>
            <person name="Barry K."/>
            <person name="LaButti K."/>
            <person name="Morin E."/>
            <person name="Salamov A."/>
            <person name="Lipzen A."/>
            <person name="Mereny Z."/>
            <person name="Hegedus B."/>
            <person name="Baldrian P."/>
            <person name="Stursova M."/>
            <person name="Weitz H."/>
            <person name="Taylor A."/>
            <person name="Grigoriev I.V."/>
            <person name="Nagy L.G."/>
            <person name="Martin F."/>
            <person name="Kauserud H."/>
        </authorList>
    </citation>
    <scope>NUCLEOTIDE SEQUENCE</scope>
    <source>
        <strain evidence="1">9284</strain>
    </source>
</reference>
<evidence type="ECO:0000313" key="2">
    <source>
        <dbReference type="Proteomes" id="UP001221142"/>
    </source>
</evidence>
<proteinExistence type="predicted"/>
<gene>
    <name evidence="1" type="ORF">FB45DRAFT_1090792</name>
</gene>
<name>A0AAD7BIL0_9AGAR</name>
<organism evidence="1 2">
    <name type="scientific">Roridomyces roridus</name>
    <dbReference type="NCBI Taxonomy" id="1738132"/>
    <lineage>
        <taxon>Eukaryota</taxon>
        <taxon>Fungi</taxon>
        <taxon>Dikarya</taxon>
        <taxon>Basidiomycota</taxon>
        <taxon>Agaricomycotina</taxon>
        <taxon>Agaricomycetes</taxon>
        <taxon>Agaricomycetidae</taxon>
        <taxon>Agaricales</taxon>
        <taxon>Marasmiineae</taxon>
        <taxon>Mycenaceae</taxon>
        <taxon>Roridomyces</taxon>
    </lineage>
</organism>
<evidence type="ECO:0000313" key="1">
    <source>
        <dbReference type="EMBL" id="KAJ7622134.1"/>
    </source>
</evidence>
<dbReference type="Gene3D" id="3.80.10.10">
    <property type="entry name" value="Ribonuclease Inhibitor"/>
    <property type="match status" value="1"/>
</dbReference>
<dbReference type="AlphaFoldDB" id="A0AAD7BIL0"/>
<sequence length="604" mass="69368">MTKQVDLSNFRVAYAILTQNVYRVMNLHAEDNADFDNARIERQITELEHFFQEASDRAVFDEDEYAILKQSTSVMLQWLNGARAPSLPPNSLSAQDEHREMHYTLRIPEIAQRIAWQLEPTWEYNPAENRKTLASLARTCTSFCDAALNDLFEPAAVFTLRRPIVDADWERVLYYSHRVRHFELHYEEDLRAVGDALIQTAIPGGYLLPNLVSFRVGSSKLPFAHLNLFLGPRLCEIQCNSDQTALLPVLTERFPSLLHVDLRKGYGLREKPEDETMRISTFIRSLKQVEYLSTPLIDVPALAHLGQLSSLHTLHMDSFPDTALSNLHDQGLFRHLLCVHIRPRKPTPNDWVIDFVRTWTNPTMFSFRLNFHETPTADFLDRLFDALSEQCSDHSLLEFTMANMVAAESLARGHIIPGSTLHRLTCYPHLTELFLTSVDGYDLDDAAMEELVRAWPFLTRFSLAAEWHDHRPLLTIRSLRTLAWYCPCLTDVELTFDASEVPGPPTSVHELFRHTNLTELEVAHSPISSAVDVARYLSAIFPELTRMATAKDAVHWDVDDPDNTPQDLLEIGYTRVWKEVMTILPVFNDVRAEEFRRGRQSIEM</sequence>
<dbReference type="EMBL" id="JARKIF010000015">
    <property type="protein sequence ID" value="KAJ7622134.1"/>
    <property type="molecule type" value="Genomic_DNA"/>
</dbReference>
<dbReference type="InterPro" id="IPR032675">
    <property type="entry name" value="LRR_dom_sf"/>
</dbReference>